<keyword evidence="3" id="KW-0808">Transferase</keyword>
<dbReference type="InterPro" id="IPR002656">
    <property type="entry name" value="Acyl_transf_3_dom"/>
</dbReference>
<reference evidence="3 4" key="1">
    <citation type="submission" date="2023-01" db="EMBL/GenBank/DDBJ databases">
        <title>Psychroserpens ponticola sp. nov., isolated from seawater.</title>
        <authorList>
            <person name="Kristyanto S."/>
            <person name="Jung J."/>
            <person name="Kim J.M."/>
            <person name="Jeon C.O."/>
        </authorList>
    </citation>
    <scope>NUCLEOTIDE SEQUENCE [LARGE SCALE GENOMIC DNA]</scope>
    <source>
        <strain evidence="3 4">MSW6</strain>
    </source>
</reference>
<dbReference type="EMBL" id="CP116221">
    <property type="protein sequence ID" value="WCO02515.1"/>
    <property type="molecule type" value="Genomic_DNA"/>
</dbReference>
<dbReference type="PANTHER" id="PTHR23028">
    <property type="entry name" value="ACETYLTRANSFERASE"/>
    <property type="match status" value="1"/>
</dbReference>
<keyword evidence="1" id="KW-1133">Transmembrane helix</keyword>
<gene>
    <name evidence="3" type="ORF">MUN68_003240</name>
</gene>
<feature type="transmembrane region" description="Helical" evidence="1">
    <location>
        <begin position="190"/>
        <end position="208"/>
    </location>
</feature>
<feature type="transmembrane region" description="Helical" evidence="1">
    <location>
        <begin position="250"/>
        <end position="267"/>
    </location>
</feature>
<dbReference type="GO" id="GO:0016746">
    <property type="term" value="F:acyltransferase activity"/>
    <property type="evidence" value="ECO:0007669"/>
    <property type="project" value="UniProtKB-KW"/>
</dbReference>
<evidence type="ECO:0000313" key="3">
    <source>
        <dbReference type="EMBL" id="WCO02515.1"/>
    </source>
</evidence>
<dbReference type="RefSeq" id="WP_249995283.1">
    <property type="nucleotide sequence ID" value="NZ_CP116221.1"/>
</dbReference>
<feature type="transmembrane region" description="Helical" evidence="1">
    <location>
        <begin position="220"/>
        <end position="238"/>
    </location>
</feature>
<dbReference type="Pfam" id="PF01757">
    <property type="entry name" value="Acyl_transf_3"/>
    <property type="match status" value="1"/>
</dbReference>
<feature type="transmembrane region" description="Helical" evidence="1">
    <location>
        <begin position="95"/>
        <end position="116"/>
    </location>
</feature>
<sequence length="371" mass="43583">MNKKKRLFFNGLNELRAIAALSVLVHHVELYKYKSKLHSLYDFGGYMRSFISDLGNNAVYLFFVLSGFLITYLLIEEKNETGKISIYKFYGRRILRIWPLYFIVVIIGFWLLPFLYENFTSFFQEQYFYNQRIESLIYDGNLVLYLFFMSNIALVLYGPVAGSAHSRSVSVEEQFYVVWPWIIKLFYKNLLEVLLLIIFGGILFKYAFPETLIKKLYSVSKIDFMAIGALFAYIYRYHKEKLILLLKKKVFLIILIISIVAHLFFEITSTTQALTFGLLIVCCIEWNFKVSILSYLGKLSYGIYMYHPLMMYLSFSIMNKLNIYNSMSYNVLVYSLVLGLTFLASYVSYNYIELFFLKIKSKFSPIKSGNS</sequence>
<keyword evidence="3" id="KW-0012">Acyltransferase</keyword>
<feature type="transmembrane region" description="Helical" evidence="1">
    <location>
        <begin position="136"/>
        <end position="157"/>
    </location>
</feature>
<feature type="transmembrane region" description="Helical" evidence="1">
    <location>
        <begin position="331"/>
        <end position="352"/>
    </location>
</feature>
<keyword evidence="1" id="KW-0812">Transmembrane</keyword>
<evidence type="ECO:0000313" key="4">
    <source>
        <dbReference type="Proteomes" id="UP001202717"/>
    </source>
</evidence>
<dbReference type="Proteomes" id="UP001202717">
    <property type="component" value="Chromosome"/>
</dbReference>
<organism evidence="3 4">
    <name type="scientific">Psychroserpens ponticola</name>
    <dbReference type="NCBI Taxonomy" id="2932268"/>
    <lineage>
        <taxon>Bacteria</taxon>
        <taxon>Pseudomonadati</taxon>
        <taxon>Bacteroidota</taxon>
        <taxon>Flavobacteriia</taxon>
        <taxon>Flavobacteriales</taxon>
        <taxon>Flavobacteriaceae</taxon>
        <taxon>Psychroserpens</taxon>
    </lineage>
</organism>
<feature type="transmembrane region" description="Helical" evidence="1">
    <location>
        <begin position="54"/>
        <end position="75"/>
    </location>
</feature>
<evidence type="ECO:0000256" key="1">
    <source>
        <dbReference type="SAM" id="Phobius"/>
    </source>
</evidence>
<dbReference type="InterPro" id="IPR050879">
    <property type="entry name" value="Acyltransferase_3"/>
</dbReference>
<keyword evidence="4" id="KW-1185">Reference proteome</keyword>
<proteinExistence type="predicted"/>
<feature type="transmembrane region" description="Helical" evidence="1">
    <location>
        <begin position="303"/>
        <end position="319"/>
    </location>
</feature>
<feature type="transmembrane region" description="Helical" evidence="1">
    <location>
        <begin position="273"/>
        <end position="296"/>
    </location>
</feature>
<dbReference type="PANTHER" id="PTHR23028:SF53">
    <property type="entry name" value="ACYL_TRANSF_3 DOMAIN-CONTAINING PROTEIN"/>
    <property type="match status" value="1"/>
</dbReference>
<protein>
    <submittedName>
        <fullName evidence="3">Acyltransferase</fullName>
    </submittedName>
</protein>
<evidence type="ECO:0000259" key="2">
    <source>
        <dbReference type="Pfam" id="PF01757"/>
    </source>
</evidence>
<feature type="domain" description="Acyltransferase 3" evidence="2">
    <location>
        <begin position="11"/>
        <end position="347"/>
    </location>
</feature>
<name>A0ABY7RZF1_9FLAO</name>
<keyword evidence="1" id="KW-0472">Membrane</keyword>
<accession>A0ABY7RZF1</accession>